<dbReference type="EMBL" id="KI964136">
    <property type="protein sequence ID" value="EUC40838.1"/>
    <property type="molecule type" value="Genomic_DNA"/>
</dbReference>
<name>W6YTH0_COCMI</name>
<dbReference type="OrthoDB" id="10444151at2759"/>
<dbReference type="Proteomes" id="UP000054032">
    <property type="component" value="Unassembled WGS sequence"/>
</dbReference>
<accession>W6YTH0</accession>
<gene>
    <name evidence="1" type="ORF">COCMIDRAFT_40899</name>
</gene>
<reference evidence="1 2" key="1">
    <citation type="journal article" date="2013" name="PLoS Genet.">
        <title>Comparative genome structure, secondary metabolite, and effector coding capacity across Cochliobolus pathogens.</title>
        <authorList>
            <person name="Condon B.J."/>
            <person name="Leng Y."/>
            <person name="Wu D."/>
            <person name="Bushley K.E."/>
            <person name="Ohm R.A."/>
            <person name="Otillar R."/>
            <person name="Martin J."/>
            <person name="Schackwitz W."/>
            <person name="Grimwood J."/>
            <person name="MohdZainudin N."/>
            <person name="Xue C."/>
            <person name="Wang R."/>
            <person name="Manning V.A."/>
            <person name="Dhillon B."/>
            <person name="Tu Z.J."/>
            <person name="Steffenson B.J."/>
            <person name="Salamov A."/>
            <person name="Sun H."/>
            <person name="Lowry S."/>
            <person name="LaButti K."/>
            <person name="Han J."/>
            <person name="Copeland A."/>
            <person name="Lindquist E."/>
            <person name="Barry K."/>
            <person name="Schmutz J."/>
            <person name="Baker S.E."/>
            <person name="Ciuffetti L.M."/>
            <person name="Grigoriev I.V."/>
            <person name="Zhong S."/>
            <person name="Turgeon B.G."/>
        </authorList>
    </citation>
    <scope>NUCLEOTIDE SEQUENCE [LARGE SCALE GENOMIC DNA]</scope>
    <source>
        <strain evidence="1 2">ATCC 44560</strain>
    </source>
</reference>
<dbReference type="RefSeq" id="XP_007692648.1">
    <property type="nucleotide sequence ID" value="XM_007694458.1"/>
</dbReference>
<sequence>MVREAERRREQRLESCAFLSSPVLPSSWWCDSPCGYSREDLQVLRQSLLAISSFAPITRPDLGGPGAWEVVLSIACAMAGGGGGATPCCPDRLRRCHQGRWKERGVECKGVEWSGQGMAWSGTQEQNCRERPFFLFCTVCAAAID</sequence>
<protein>
    <submittedName>
        <fullName evidence="1">Uncharacterized protein</fullName>
    </submittedName>
</protein>
<organism evidence="1 2">
    <name type="scientific">Bipolaris oryzae ATCC 44560</name>
    <dbReference type="NCBI Taxonomy" id="930090"/>
    <lineage>
        <taxon>Eukaryota</taxon>
        <taxon>Fungi</taxon>
        <taxon>Dikarya</taxon>
        <taxon>Ascomycota</taxon>
        <taxon>Pezizomycotina</taxon>
        <taxon>Dothideomycetes</taxon>
        <taxon>Pleosporomycetidae</taxon>
        <taxon>Pleosporales</taxon>
        <taxon>Pleosporineae</taxon>
        <taxon>Pleosporaceae</taxon>
        <taxon>Bipolaris</taxon>
    </lineage>
</organism>
<keyword evidence="2" id="KW-1185">Reference proteome</keyword>
<evidence type="ECO:0000313" key="1">
    <source>
        <dbReference type="EMBL" id="EUC40838.1"/>
    </source>
</evidence>
<dbReference type="KEGG" id="bor:COCMIDRAFT_40899"/>
<dbReference type="AlphaFoldDB" id="W6YTH0"/>
<proteinExistence type="predicted"/>
<evidence type="ECO:0000313" key="2">
    <source>
        <dbReference type="Proteomes" id="UP000054032"/>
    </source>
</evidence>
<dbReference type="GeneID" id="19123963"/>
<dbReference type="HOGENOM" id="CLU_1786520_0_0_1"/>